<evidence type="ECO:0000313" key="10">
    <source>
        <dbReference type="Proteomes" id="UP001497497"/>
    </source>
</evidence>
<evidence type="ECO:0000256" key="1">
    <source>
        <dbReference type="ARBA" id="ARBA00022729"/>
    </source>
</evidence>
<protein>
    <recommendedName>
        <fullName evidence="8">GH18 domain-containing protein</fullName>
    </recommendedName>
</protein>
<proteinExistence type="inferred from homology"/>
<comment type="caution">
    <text evidence="9">The sequence shown here is derived from an EMBL/GenBank/DDBJ whole genome shotgun (WGS) entry which is preliminary data.</text>
</comment>
<dbReference type="InterPro" id="IPR001579">
    <property type="entry name" value="Glyco_hydro_18_chit_AS"/>
</dbReference>
<evidence type="ECO:0000256" key="4">
    <source>
        <dbReference type="ARBA" id="ARBA00023295"/>
    </source>
</evidence>
<keyword evidence="3" id="KW-0325">Glycoprotein</keyword>
<feature type="chain" id="PRO_5043674006" description="GH18 domain-containing protein" evidence="7">
    <location>
        <begin position="20"/>
        <end position="375"/>
    </location>
</feature>
<dbReference type="GO" id="GO:0008061">
    <property type="term" value="F:chitin binding"/>
    <property type="evidence" value="ECO:0007669"/>
    <property type="project" value="InterPro"/>
</dbReference>
<dbReference type="SMART" id="SM00636">
    <property type="entry name" value="Glyco_18"/>
    <property type="match status" value="1"/>
</dbReference>
<organism evidence="9 10">
    <name type="scientific">Lymnaea stagnalis</name>
    <name type="common">Great pond snail</name>
    <name type="synonym">Helix stagnalis</name>
    <dbReference type="NCBI Taxonomy" id="6523"/>
    <lineage>
        <taxon>Eukaryota</taxon>
        <taxon>Metazoa</taxon>
        <taxon>Spiralia</taxon>
        <taxon>Lophotrochozoa</taxon>
        <taxon>Mollusca</taxon>
        <taxon>Gastropoda</taxon>
        <taxon>Heterobranchia</taxon>
        <taxon>Euthyneura</taxon>
        <taxon>Panpulmonata</taxon>
        <taxon>Hygrophila</taxon>
        <taxon>Lymnaeoidea</taxon>
        <taxon>Lymnaeidae</taxon>
        <taxon>Lymnaea</taxon>
    </lineage>
</organism>
<feature type="domain" description="GH18" evidence="8">
    <location>
        <begin position="29"/>
        <end position="375"/>
    </location>
</feature>
<name>A0AAV2ILU4_LYMST</name>
<keyword evidence="2 5" id="KW-0378">Hydrolase</keyword>
<dbReference type="SUPFAM" id="SSF51445">
    <property type="entry name" value="(Trans)glycosidases"/>
    <property type="match status" value="1"/>
</dbReference>
<dbReference type="AlphaFoldDB" id="A0AAV2ILU4"/>
<dbReference type="GO" id="GO:0005975">
    <property type="term" value="P:carbohydrate metabolic process"/>
    <property type="evidence" value="ECO:0007669"/>
    <property type="project" value="InterPro"/>
</dbReference>
<dbReference type="Pfam" id="PF00704">
    <property type="entry name" value="Glyco_hydro_18"/>
    <property type="match status" value="1"/>
</dbReference>
<sequence>MAWYLAVLIMLTFAGLPTAFKHNSTSSTNTFVCYYMATSFFPATQVPADLCTHIIYSYGIVSPNGIQPISSADLQNYKTLVQLKKNNPNLKVLLSLQPGFESVVSAGSDVMKKFAKLAVSFLSNYGFDGIDLDWEFPKSKDKENFKLFIQVLSYNPVILYAETRPVKMLMSAALPNSISALGGYDVPTFASAMDFMTAMTYDFHLFIKNIDNTTGYNSPLFTPKGEPKLFSMSAVLSYYLNVGFPSNKLLMGISTYGRSWTLTDAAKHDLHAPAKDKGLPGPYRHLRGVYVYPDVCVALQQGAKSVIDDTNGAAYLYNDTTWVAYDEKATILKKLAWMKSQSLGGVGVWAMHLDDNTGVCKLGSFPLLNAIKSNL</sequence>
<dbReference type="FunFam" id="3.10.50.10:FF:000003">
    <property type="entry name" value="Class V chitinase CHIT5b"/>
    <property type="match status" value="1"/>
</dbReference>
<dbReference type="PANTHER" id="PTHR11177:SF317">
    <property type="entry name" value="CHITINASE 12-RELATED"/>
    <property type="match status" value="1"/>
</dbReference>
<gene>
    <name evidence="9" type="ORF">GSLYS_00020420001</name>
</gene>
<keyword evidence="4 5" id="KW-0326">Glycosidase</keyword>
<reference evidence="9 10" key="1">
    <citation type="submission" date="2024-04" db="EMBL/GenBank/DDBJ databases">
        <authorList>
            <consortium name="Genoscope - CEA"/>
            <person name="William W."/>
        </authorList>
    </citation>
    <scope>NUCLEOTIDE SEQUENCE [LARGE SCALE GENOMIC DNA]</scope>
</reference>
<evidence type="ECO:0000256" key="2">
    <source>
        <dbReference type="ARBA" id="ARBA00022801"/>
    </source>
</evidence>
<dbReference type="PROSITE" id="PS01095">
    <property type="entry name" value="GH18_1"/>
    <property type="match status" value="1"/>
</dbReference>
<keyword evidence="10" id="KW-1185">Reference proteome</keyword>
<dbReference type="GO" id="GO:0006032">
    <property type="term" value="P:chitin catabolic process"/>
    <property type="evidence" value="ECO:0007669"/>
    <property type="project" value="TreeGrafter"/>
</dbReference>
<dbReference type="Proteomes" id="UP001497497">
    <property type="component" value="Unassembled WGS sequence"/>
</dbReference>
<feature type="signal peptide" evidence="7">
    <location>
        <begin position="1"/>
        <end position="19"/>
    </location>
</feature>
<dbReference type="Gene3D" id="3.10.50.10">
    <property type="match status" value="1"/>
</dbReference>
<dbReference type="PROSITE" id="PS51910">
    <property type="entry name" value="GH18_2"/>
    <property type="match status" value="1"/>
</dbReference>
<dbReference type="InterPro" id="IPR011583">
    <property type="entry name" value="Chitinase_II/V-like_cat"/>
</dbReference>
<evidence type="ECO:0000256" key="5">
    <source>
        <dbReference type="RuleBase" id="RU000489"/>
    </source>
</evidence>
<evidence type="ECO:0000313" key="9">
    <source>
        <dbReference type="EMBL" id="CAL1547095.1"/>
    </source>
</evidence>
<accession>A0AAV2ILU4</accession>
<dbReference type="InterPro" id="IPR029070">
    <property type="entry name" value="Chitinase_insertion_sf"/>
</dbReference>
<dbReference type="InterPro" id="IPR017853">
    <property type="entry name" value="GH"/>
</dbReference>
<dbReference type="InterPro" id="IPR050314">
    <property type="entry name" value="Glycosyl_Hydrlase_18"/>
</dbReference>
<dbReference type="InterPro" id="IPR001223">
    <property type="entry name" value="Glyco_hydro18_cat"/>
</dbReference>
<dbReference type="Gene3D" id="3.20.20.80">
    <property type="entry name" value="Glycosidases"/>
    <property type="match status" value="1"/>
</dbReference>
<dbReference type="GO" id="GO:0005576">
    <property type="term" value="C:extracellular region"/>
    <property type="evidence" value="ECO:0007669"/>
    <property type="project" value="TreeGrafter"/>
</dbReference>
<keyword evidence="1 7" id="KW-0732">Signal</keyword>
<dbReference type="GO" id="GO:0004568">
    <property type="term" value="F:chitinase activity"/>
    <property type="evidence" value="ECO:0007669"/>
    <property type="project" value="TreeGrafter"/>
</dbReference>
<dbReference type="EMBL" id="CAXITT010000901">
    <property type="protein sequence ID" value="CAL1547095.1"/>
    <property type="molecule type" value="Genomic_DNA"/>
</dbReference>
<evidence type="ECO:0000256" key="3">
    <source>
        <dbReference type="ARBA" id="ARBA00023180"/>
    </source>
</evidence>
<comment type="similarity">
    <text evidence="6">Belongs to the glycosyl hydrolase 18 family.</text>
</comment>
<dbReference type="SUPFAM" id="SSF54556">
    <property type="entry name" value="Chitinase insertion domain"/>
    <property type="match status" value="1"/>
</dbReference>
<evidence type="ECO:0000259" key="8">
    <source>
        <dbReference type="PROSITE" id="PS51910"/>
    </source>
</evidence>
<evidence type="ECO:0000256" key="6">
    <source>
        <dbReference type="RuleBase" id="RU004453"/>
    </source>
</evidence>
<dbReference type="PANTHER" id="PTHR11177">
    <property type="entry name" value="CHITINASE"/>
    <property type="match status" value="1"/>
</dbReference>
<evidence type="ECO:0000256" key="7">
    <source>
        <dbReference type="SAM" id="SignalP"/>
    </source>
</evidence>